<name>A0A916S180_9BACI</name>
<evidence type="ECO:0000313" key="1">
    <source>
        <dbReference type="EMBL" id="GGA79500.1"/>
    </source>
</evidence>
<organism evidence="1 2">
    <name type="scientific">Ornithinibacillus halotolerans</name>
    <dbReference type="NCBI Taxonomy" id="1274357"/>
    <lineage>
        <taxon>Bacteria</taxon>
        <taxon>Bacillati</taxon>
        <taxon>Bacillota</taxon>
        <taxon>Bacilli</taxon>
        <taxon>Bacillales</taxon>
        <taxon>Bacillaceae</taxon>
        <taxon>Ornithinibacillus</taxon>
    </lineage>
</organism>
<dbReference type="Proteomes" id="UP000613512">
    <property type="component" value="Unassembled WGS sequence"/>
</dbReference>
<proteinExistence type="predicted"/>
<accession>A0A916S180</accession>
<dbReference type="EMBL" id="BMEY01000011">
    <property type="protein sequence ID" value="GGA79500.1"/>
    <property type="molecule type" value="Genomic_DNA"/>
</dbReference>
<protein>
    <recommendedName>
        <fullName evidence="3">DUF4127 family protein</fullName>
    </recommendedName>
</protein>
<dbReference type="RefSeq" id="WP_188384869.1">
    <property type="nucleotide sequence ID" value="NZ_BMEY01000011.1"/>
</dbReference>
<dbReference type="InterPro" id="IPR025394">
    <property type="entry name" value="DUF4127"/>
</dbReference>
<reference evidence="1" key="1">
    <citation type="journal article" date="2014" name="Int. J. Syst. Evol. Microbiol.">
        <title>Complete genome sequence of Corynebacterium casei LMG S-19264T (=DSM 44701T), isolated from a smear-ripened cheese.</title>
        <authorList>
            <consortium name="US DOE Joint Genome Institute (JGI-PGF)"/>
            <person name="Walter F."/>
            <person name="Albersmeier A."/>
            <person name="Kalinowski J."/>
            <person name="Ruckert C."/>
        </authorList>
    </citation>
    <scope>NUCLEOTIDE SEQUENCE</scope>
    <source>
        <strain evidence="1">CGMCC 1.12408</strain>
    </source>
</reference>
<keyword evidence="2" id="KW-1185">Reference proteome</keyword>
<gene>
    <name evidence="1" type="ORF">GCM10008025_23630</name>
</gene>
<comment type="caution">
    <text evidence="1">The sequence shown here is derived from an EMBL/GenBank/DDBJ whole genome shotgun (WGS) entry which is preliminary data.</text>
</comment>
<sequence length="499" mass="56641">MTKRIALIPVDARPVTYDLPKDLAKFAGWEVLLPPKADLGFLKEPADLEKLNRWIDEVLPEVEGFVVSVDMLLYGGLVPSRVNTDEEKILHARLEKLREVKKLYPDVKIMAFSSTMRLSNSYVNQEEKDYWDQYGKEIWQYSYHAHRFEKHGEQADQAIIEKMKKAIPSAILEDYLATRKKNFSINLSLINEVEQGLVDLLIFPQDDTSEYGLNIKEQEELVAQTTERGLLDSIYVYPGADEVSSMLVARMIFALEAEEVPTFYPVFSGLKGALSTAMYEDRTIQESVKGQIYAFGSHTVETPGEADIILGVNVPGQKQGDMALQLYLDGVNTNDRNIGEWTRKLRYYHKKEKRIAIADVAYANGADPVMIAHLLGEFDLQELDGFAAWNTAGNTLGTVVAQAALLFLAEKKGLDVQKEKIRQFGIRYLDDYIYQSIVRKKIREEIGNEEEYDGLLAEVTKVFLKEAEEAMKKQGIPGEITNVYLPWNRTFEIGVELEG</sequence>
<reference evidence="1" key="2">
    <citation type="submission" date="2020-09" db="EMBL/GenBank/DDBJ databases">
        <authorList>
            <person name="Sun Q."/>
            <person name="Zhou Y."/>
        </authorList>
    </citation>
    <scope>NUCLEOTIDE SEQUENCE</scope>
    <source>
        <strain evidence="1">CGMCC 1.12408</strain>
    </source>
</reference>
<evidence type="ECO:0008006" key="3">
    <source>
        <dbReference type="Google" id="ProtNLM"/>
    </source>
</evidence>
<dbReference type="AlphaFoldDB" id="A0A916S180"/>
<dbReference type="Pfam" id="PF13552">
    <property type="entry name" value="DUF4127"/>
    <property type="match status" value="1"/>
</dbReference>
<evidence type="ECO:0000313" key="2">
    <source>
        <dbReference type="Proteomes" id="UP000613512"/>
    </source>
</evidence>